<dbReference type="Gene3D" id="3.40.630.30">
    <property type="match status" value="1"/>
</dbReference>
<keyword evidence="2" id="KW-0012">Acyltransferase</keyword>
<protein>
    <submittedName>
        <fullName evidence="4">GNAT family N-acetyltransferase</fullName>
    </submittedName>
</protein>
<dbReference type="EMBL" id="JAFGIX010000027">
    <property type="protein sequence ID" value="MBN1572677.1"/>
    <property type="molecule type" value="Genomic_DNA"/>
</dbReference>
<organism evidence="4 5">
    <name type="scientific">Candidatus Zymogenus saltonus</name>
    <dbReference type="NCBI Taxonomy" id="2844893"/>
    <lineage>
        <taxon>Bacteria</taxon>
        <taxon>Deltaproteobacteria</taxon>
        <taxon>Candidatus Zymogenia</taxon>
        <taxon>Candidatus Zymogeniales</taxon>
        <taxon>Candidatus Zymogenaceae</taxon>
        <taxon>Candidatus Zymogenus</taxon>
    </lineage>
</organism>
<dbReference type="InterPro" id="IPR050832">
    <property type="entry name" value="Bact_Acetyltransf"/>
</dbReference>
<accession>A0A9D8KDV8</accession>
<evidence type="ECO:0000256" key="1">
    <source>
        <dbReference type="ARBA" id="ARBA00022679"/>
    </source>
</evidence>
<reference evidence="4" key="2">
    <citation type="submission" date="2021-01" db="EMBL/GenBank/DDBJ databases">
        <authorList>
            <person name="Hahn C.R."/>
            <person name="Youssef N.H."/>
            <person name="Elshahed M."/>
        </authorList>
    </citation>
    <scope>NUCLEOTIDE SEQUENCE</scope>
    <source>
        <strain evidence="4">Zod_Metabat.24</strain>
    </source>
</reference>
<feature type="domain" description="N-acetyltransferase" evidence="3">
    <location>
        <begin position="6"/>
        <end position="166"/>
    </location>
</feature>
<reference evidence="4" key="1">
    <citation type="journal article" date="2021" name="Environ. Microbiol.">
        <title>Genomic characterization of three novel Desulfobacterota classes expand the metabolic and phylogenetic diversity of the phylum.</title>
        <authorList>
            <person name="Murphy C.L."/>
            <person name="Biggerstaff J."/>
            <person name="Eichhorn A."/>
            <person name="Ewing E."/>
            <person name="Shahan R."/>
            <person name="Soriano D."/>
            <person name="Stewart S."/>
            <person name="VanMol K."/>
            <person name="Walker R."/>
            <person name="Walters P."/>
            <person name="Elshahed M.S."/>
            <person name="Youssef N.H."/>
        </authorList>
    </citation>
    <scope>NUCLEOTIDE SEQUENCE</scope>
    <source>
        <strain evidence="4">Zod_Metabat.24</strain>
    </source>
</reference>
<dbReference type="PANTHER" id="PTHR43877">
    <property type="entry name" value="AMINOALKYLPHOSPHONATE N-ACETYLTRANSFERASE-RELATED-RELATED"/>
    <property type="match status" value="1"/>
</dbReference>
<sequence>MGLENCEIRGATTDDVSLITSIIRRSFIDVADRFGLTKENTPTHPAYMTEEKIRGAMEKGTAFFILEDGDNAIGTVALEESGKSPGVFYAERLSVLPEFRKRGAGGLLLGRAVDEAVALGAHRVEIGIISEQAELQHWYEGWGFRVKGRKRFDHLPFTVTFMEMEV</sequence>
<name>A0A9D8KDV8_9DELT</name>
<dbReference type="AlphaFoldDB" id="A0A9D8KDV8"/>
<dbReference type="Proteomes" id="UP000809273">
    <property type="component" value="Unassembled WGS sequence"/>
</dbReference>
<comment type="caution">
    <text evidence="4">The sequence shown here is derived from an EMBL/GenBank/DDBJ whole genome shotgun (WGS) entry which is preliminary data.</text>
</comment>
<evidence type="ECO:0000313" key="5">
    <source>
        <dbReference type="Proteomes" id="UP000809273"/>
    </source>
</evidence>
<evidence type="ECO:0000256" key="2">
    <source>
        <dbReference type="ARBA" id="ARBA00023315"/>
    </source>
</evidence>
<gene>
    <name evidence="4" type="ORF">JW984_05705</name>
</gene>
<dbReference type="GO" id="GO:0016747">
    <property type="term" value="F:acyltransferase activity, transferring groups other than amino-acyl groups"/>
    <property type="evidence" value="ECO:0007669"/>
    <property type="project" value="InterPro"/>
</dbReference>
<dbReference type="PROSITE" id="PS51186">
    <property type="entry name" value="GNAT"/>
    <property type="match status" value="1"/>
</dbReference>
<dbReference type="InterPro" id="IPR000182">
    <property type="entry name" value="GNAT_dom"/>
</dbReference>
<dbReference type="CDD" id="cd04301">
    <property type="entry name" value="NAT_SF"/>
    <property type="match status" value="1"/>
</dbReference>
<dbReference type="SUPFAM" id="SSF55729">
    <property type="entry name" value="Acyl-CoA N-acyltransferases (Nat)"/>
    <property type="match status" value="1"/>
</dbReference>
<evidence type="ECO:0000259" key="3">
    <source>
        <dbReference type="PROSITE" id="PS51186"/>
    </source>
</evidence>
<evidence type="ECO:0000313" key="4">
    <source>
        <dbReference type="EMBL" id="MBN1572677.1"/>
    </source>
</evidence>
<proteinExistence type="predicted"/>
<dbReference type="InterPro" id="IPR016181">
    <property type="entry name" value="Acyl_CoA_acyltransferase"/>
</dbReference>
<keyword evidence="1" id="KW-0808">Transferase</keyword>
<dbReference type="Pfam" id="PF00583">
    <property type="entry name" value="Acetyltransf_1"/>
    <property type="match status" value="1"/>
</dbReference>